<name>A0A0L0DCE3_THETB</name>
<sequence>MTRTSAMASLCCSSGATTRILYLSLFLCFLAVASDGASVTYASKFTRGDVMATGTCHPNALEVKLTIPAGYAILGSSFVLRVGYPDATALFNIDGECDLSPAGCNADTSSLVMENAVAAGTAVYTASGDIQTFATVAAPFMAPEFDSAGVPVLDPATGLDPANQQPREATFTVSVDPFTLVDLNSGATQQHAGFSEDVIINLRPMLAGMSVPIETDYSGSIAAGVGWLTPRDLVAWTSTNVMSEYFAIKDIEVLEFNVHDGTTPNTAGKLRAPDINGNSPIDITHPYDYSDVGNDANPATSGTSSTYRSVFGELQGCESAAIISYANVNELFTDTRLNTDPTLVTGDSITADSVWRGTIIGYNPNKLVAAAATGRPIKPKPITLEVVAVNSADCPCGTNNPVHIGDIVTYEMRYPLISTDYAALELTLNVPSPQHDVTGTTYSGPTPIATYPAPNVCTPAADSAATQIIGSPSLAVDSGASQLTFTFPPHSDMDSIYREIVIRCSYTVVDVTGTDLDTFSATDGALENSIFATSDADLIAVRQPLINFLGTGLLSASSSSVTATCSSCPASDWLDAMTVNFCDPASPSATTVAISPPITSPVAASVSGMDGSDIVRLSAAYKNVQSGIAHNVVLHLNLDTTCYVQRPGPCGLSLTVTDGAGSPLAYTLAAESDLFSTNSPGLIVHAVPGDGVAIIAFDVEIAATVESGTVCAAPTAPPMCYLGHFTSPVPSSCRLSPAATAAELTVAVPKLDTLDITTSFDYTNKASDRVTRDDLAPCETVVLTYTATFPEGISPDASFTLDSEAPGEFVIESVTVTSPALTWSGAAAVLSNSNSEASINLGTIVNTPDNIVTAADTMTFVATLRVDGGSMDAADLKSRFRTTARIVLSNGVNIRRRNWFDVVHPVLNVELGTSPTVIVDAGDAAVFNARITVPSSAHTDTLDGVVTLAVPDLFIADFSSATSSGSHTPISTTVVDGNLVVVLPQLAPGADLTISIPGSIPTTAPSGSTLTFTAARTFASTAGTTAAGCYHDYSPAPVIMNRVLASPVAALTLESGCLDALPTIVPSEALTYHMAITLPEGVNYNPTVYLGATGPLTLVSAVATLANGSPMTNVNLSPEAAAANAVTLPLFDSASPPAVTNPPDNIDTDGDIITIVVTAVVNPGASRGDVVTLLANYAYSPASVSATPVATEVNLARTVSAPLLTFSSFVEADASIAAGPHEAGDTATWELVLDHDASATNAAVTAHDVVYTVVTPPGLEIAAASCTQATDASPAPPVAVSAVVSPANVLTVSTDALGVLDSITCELSYVLPDSVEIGGVYPLAAVVAGTYQPRSSAPSAPACLPAYTPPSYAVNAGAAAAVTIKALPAGAIVVSPSCVGQGFTLAHELLSITLSVALPRGTLTASALDLIFDGAPFLFASPSAILDVNVANGAQGVPLSLPTSEVLSATLPLGEPNMVIVYGAADTSSSGTITVSFTAMAQSTVQFPLEAWPIRTDDITIDAALDYTTTTAQPAVTADFDAVVLEPAGPLLTLTAGSNIVADGLLGVAGDMVINLVIANAESDYPGVGADIVAQDLVLRVDLDTAGLLTLLPGSVSVSVDAAAILDLSVTSIAGSVEITLGASRTIALGEQMAVSFTLVDSSGNGCQTCSWPAISAQLSYRPGGACSSVDQGRALTAHSGPVLAPELPSTPVAGVASVGCYEYAVLEGNSVSASCGGLASTPLPLGCGWEVAPNNGSTYHAMHELLCGGGATPSCAFGASCLILADGSGITPDGTPCATDALVTTPNLVGACGAPTLVSTTASGGRVLIRRKSSACSTSCAAPIRDFNLINAGSPKLALGIELAAGVTLDTPSAWSAIAGAYDLQRSLPALKLGAGASLSFTVNILDLMVERHGGRLVIPFSTAVPESFSAAVSFDGGVPSVVTGSASTELNIAIPSGTSTLGVTLTLDSSVSGNVYIPGVALAPALVRAVAATNPDVCLDPDAEAFNW</sequence>
<dbReference type="Proteomes" id="UP000054408">
    <property type="component" value="Unassembled WGS sequence"/>
</dbReference>
<feature type="signal peptide" evidence="1">
    <location>
        <begin position="1"/>
        <end position="36"/>
    </location>
</feature>
<dbReference type="RefSeq" id="XP_013758393.1">
    <property type="nucleotide sequence ID" value="XM_013902939.1"/>
</dbReference>
<feature type="chain" id="PRO_5005537457" evidence="1">
    <location>
        <begin position="37"/>
        <end position="1990"/>
    </location>
</feature>
<keyword evidence="3" id="KW-1185">Reference proteome</keyword>
<gene>
    <name evidence="2" type="ORF">AMSG_04722</name>
</gene>
<proteinExistence type="predicted"/>
<protein>
    <submittedName>
        <fullName evidence="2">Uncharacterized protein</fullName>
    </submittedName>
</protein>
<evidence type="ECO:0000256" key="1">
    <source>
        <dbReference type="SAM" id="SignalP"/>
    </source>
</evidence>
<dbReference type="EMBL" id="GL349452">
    <property type="protein sequence ID" value="KNC48978.1"/>
    <property type="molecule type" value="Genomic_DNA"/>
</dbReference>
<reference evidence="2 3" key="1">
    <citation type="submission" date="2010-05" db="EMBL/GenBank/DDBJ databases">
        <title>The Genome Sequence of Thecamonas trahens ATCC 50062.</title>
        <authorList>
            <consortium name="The Broad Institute Genome Sequencing Platform"/>
            <person name="Russ C."/>
            <person name="Cuomo C."/>
            <person name="Shea T."/>
            <person name="Young S.K."/>
            <person name="Zeng Q."/>
            <person name="Koehrsen M."/>
            <person name="Haas B."/>
            <person name="Borodovsky M."/>
            <person name="Guigo R."/>
            <person name="Alvarado L."/>
            <person name="Berlin A."/>
            <person name="Bochicchio J."/>
            <person name="Borenstein D."/>
            <person name="Chapman S."/>
            <person name="Chen Z."/>
            <person name="Freedman E."/>
            <person name="Gellesch M."/>
            <person name="Goldberg J."/>
            <person name="Griggs A."/>
            <person name="Gujja S."/>
            <person name="Heilman E."/>
            <person name="Heiman D."/>
            <person name="Hepburn T."/>
            <person name="Howarth C."/>
            <person name="Jen D."/>
            <person name="Larson L."/>
            <person name="Mehta T."/>
            <person name="Park D."/>
            <person name="Pearson M."/>
            <person name="Roberts A."/>
            <person name="Saif S."/>
            <person name="Shenoy N."/>
            <person name="Sisk P."/>
            <person name="Stolte C."/>
            <person name="Sykes S."/>
            <person name="Thomson T."/>
            <person name="Walk T."/>
            <person name="White J."/>
            <person name="Yandava C."/>
            <person name="Burger G."/>
            <person name="Gray M.W."/>
            <person name="Holland P.W.H."/>
            <person name="King N."/>
            <person name="Lang F.B.F."/>
            <person name="Roger A.J."/>
            <person name="Ruiz-Trillo I."/>
            <person name="Lander E."/>
            <person name="Nusbaum C."/>
        </authorList>
    </citation>
    <scope>NUCLEOTIDE SEQUENCE [LARGE SCALE GENOMIC DNA]</scope>
    <source>
        <strain evidence="2 3">ATCC 50062</strain>
    </source>
</reference>
<organism evidence="2 3">
    <name type="scientific">Thecamonas trahens ATCC 50062</name>
    <dbReference type="NCBI Taxonomy" id="461836"/>
    <lineage>
        <taxon>Eukaryota</taxon>
        <taxon>Apusozoa</taxon>
        <taxon>Apusomonadida</taxon>
        <taxon>Apusomonadidae</taxon>
        <taxon>Thecamonas</taxon>
    </lineage>
</organism>
<evidence type="ECO:0000313" key="2">
    <source>
        <dbReference type="EMBL" id="KNC48978.1"/>
    </source>
</evidence>
<evidence type="ECO:0000313" key="3">
    <source>
        <dbReference type="Proteomes" id="UP000054408"/>
    </source>
</evidence>
<keyword evidence="1" id="KW-0732">Signal</keyword>
<dbReference type="GeneID" id="25564255"/>
<accession>A0A0L0DCE3</accession>